<accession>A0ABD0QKL2</accession>
<dbReference type="SUPFAM" id="SSF56672">
    <property type="entry name" value="DNA/RNA polymerases"/>
    <property type="match status" value="1"/>
</dbReference>
<organism evidence="1 2">
    <name type="scientific">Cirrhinus mrigala</name>
    <name type="common">Mrigala</name>
    <dbReference type="NCBI Taxonomy" id="683832"/>
    <lineage>
        <taxon>Eukaryota</taxon>
        <taxon>Metazoa</taxon>
        <taxon>Chordata</taxon>
        <taxon>Craniata</taxon>
        <taxon>Vertebrata</taxon>
        <taxon>Euteleostomi</taxon>
        <taxon>Actinopterygii</taxon>
        <taxon>Neopterygii</taxon>
        <taxon>Teleostei</taxon>
        <taxon>Ostariophysi</taxon>
        <taxon>Cypriniformes</taxon>
        <taxon>Cyprinidae</taxon>
        <taxon>Labeoninae</taxon>
        <taxon>Labeonini</taxon>
        <taxon>Cirrhinus</taxon>
    </lineage>
</organism>
<dbReference type="PANTHER" id="PTHR37984">
    <property type="entry name" value="PROTEIN CBG26694"/>
    <property type="match status" value="1"/>
</dbReference>
<dbReference type="PANTHER" id="PTHR37984:SF5">
    <property type="entry name" value="PROTEIN NYNRIN-LIKE"/>
    <property type="match status" value="1"/>
</dbReference>
<sequence length="107" mass="11932">ELSFLGHVVNIEGITADPCKVEAIRSYPVPSNLKEVQRFLGLAGWYHRFVPNFSQIAEPINALKKKGHSFQWSPQCQVQRSFVVYTDASDNGLGAVLAQRKDSGLEE</sequence>
<dbReference type="Proteomes" id="UP001529510">
    <property type="component" value="Unassembled WGS sequence"/>
</dbReference>
<dbReference type="InterPro" id="IPR050951">
    <property type="entry name" value="Retrovirus_Pol_polyprotein"/>
</dbReference>
<evidence type="ECO:0000313" key="1">
    <source>
        <dbReference type="EMBL" id="KAL0186575.1"/>
    </source>
</evidence>
<gene>
    <name evidence="1" type="ORF">M9458_018245</name>
</gene>
<dbReference type="FunFam" id="3.30.70.270:FF:000020">
    <property type="entry name" value="Transposon Tf2-6 polyprotein-like Protein"/>
    <property type="match status" value="1"/>
</dbReference>
<dbReference type="InterPro" id="IPR043502">
    <property type="entry name" value="DNA/RNA_pol_sf"/>
</dbReference>
<dbReference type="Gene3D" id="3.30.70.270">
    <property type="match status" value="1"/>
</dbReference>
<proteinExistence type="predicted"/>
<keyword evidence="2" id="KW-1185">Reference proteome</keyword>
<evidence type="ECO:0000313" key="2">
    <source>
        <dbReference type="Proteomes" id="UP001529510"/>
    </source>
</evidence>
<protein>
    <recommendedName>
        <fullName evidence="3">Reverse transcriptase/retrotransposon-derived protein RNase H-like domain-containing protein</fullName>
    </recommendedName>
</protein>
<name>A0ABD0QKL2_CIRMR</name>
<feature type="non-terminal residue" evidence="1">
    <location>
        <position position="1"/>
    </location>
</feature>
<feature type="non-terminal residue" evidence="1">
    <location>
        <position position="107"/>
    </location>
</feature>
<dbReference type="EMBL" id="JAMKFB020000008">
    <property type="protein sequence ID" value="KAL0186575.1"/>
    <property type="molecule type" value="Genomic_DNA"/>
</dbReference>
<comment type="caution">
    <text evidence="1">The sequence shown here is derived from an EMBL/GenBank/DDBJ whole genome shotgun (WGS) entry which is preliminary data.</text>
</comment>
<reference evidence="1 2" key="1">
    <citation type="submission" date="2024-05" db="EMBL/GenBank/DDBJ databases">
        <title>Genome sequencing and assembly of Indian major carp, Cirrhinus mrigala (Hamilton, 1822).</title>
        <authorList>
            <person name="Mohindra V."/>
            <person name="Chowdhury L.M."/>
            <person name="Lal K."/>
            <person name="Jena J.K."/>
        </authorList>
    </citation>
    <scope>NUCLEOTIDE SEQUENCE [LARGE SCALE GENOMIC DNA]</scope>
    <source>
        <strain evidence="1">CM1030</strain>
        <tissue evidence="1">Blood</tissue>
    </source>
</reference>
<dbReference type="AlphaFoldDB" id="A0ABD0QKL2"/>
<evidence type="ECO:0008006" key="3">
    <source>
        <dbReference type="Google" id="ProtNLM"/>
    </source>
</evidence>
<dbReference type="InterPro" id="IPR043128">
    <property type="entry name" value="Rev_trsase/Diguanyl_cyclase"/>
</dbReference>